<evidence type="ECO:0000313" key="11">
    <source>
        <dbReference type="Proteomes" id="UP000549617"/>
    </source>
</evidence>
<dbReference type="PROSITE" id="PS51379">
    <property type="entry name" value="4FE4S_FER_2"/>
    <property type="match status" value="1"/>
</dbReference>
<dbReference type="AlphaFoldDB" id="A0A7W9EEU4"/>
<feature type="domain" description="4Fe-4S ferredoxin-type" evidence="9">
    <location>
        <begin position="339"/>
        <end position="368"/>
    </location>
</feature>
<dbReference type="Gene3D" id="3.50.50.60">
    <property type="entry name" value="FAD/NAD(P)-binding domain"/>
    <property type="match status" value="2"/>
</dbReference>
<dbReference type="PANTHER" id="PTHR46056:SF12">
    <property type="entry name" value="LONG-CHAIN-ALCOHOL OXIDASE"/>
    <property type="match status" value="1"/>
</dbReference>
<dbReference type="Pfam" id="PF00732">
    <property type="entry name" value="GMC_oxred_N"/>
    <property type="match status" value="1"/>
</dbReference>
<dbReference type="GO" id="GO:0046872">
    <property type="term" value="F:metal ion binding"/>
    <property type="evidence" value="ECO:0007669"/>
    <property type="project" value="UniProtKB-KW"/>
</dbReference>
<dbReference type="Gene3D" id="3.30.410.10">
    <property type="entry name" value="Cholesterol Oxidase, domain 2"/>
    <property type="match status" value="1"/>
</dbReference>
<dbReference type="InterPro" id="IPR017896">
    <property type="entry name" value="4Fe4S_Fe-S-bd"/>
</dbReference>
<organism evidence="10 11">
    <name type="scientific">Sphingobium boeckii</name>
    <dbReference type="NCBI Taxonomy" id="1082345"/>
    <lineage>
        <taxon>Bacteria</taxon>
        <taxon>Pseudomonadati</taxon>
        <taxon>Pseudomonadota</taxon>
        <taxon>Alphaproteobacteria</taxon>
        <taxon>Sphingomonadales</taxon>
        <taxon>Sphingomonadaceae</taxon>
        <taxon>Sphingobium</taxon>
    </lineage>
</organism>
<evidence type="ECO:0000256" key="2">
    <source>
        <dbReference type="ARBA" id="ARBA00022630"/>
    </source>
</evidence>
<keyword evidence="7" id="KW-0411">Iron-sulfur</keyword>
<reference evidence="10 11" key="1">
    <citation type="submission" date="2020-08" db="EMBL/GenBank/DDBJ databases">
        <title>Genomic Encyclopedia of Type Strains, Phase IV (KMG-IV): sequencing the most valuable type-strain genomes for metagenomic binning, comparative biology and taxonomic classification.</title>
        <authorList>
            <person name="Goeker M."/>
        </authorList>
    </citation>
    <scope>NUCLEOTIDE SEQUENCE [LARGE SCALE GENOMIC DNA]</scope>
    <source>
        <strain evidence="10 11">DSM 25079</strain>
    </source>
</reference>
<evidence type="ECO:0000256" key="8">
    <source>
        <dbReference type="SAM" id="Phobius"/>
    </source>
</evidence>
<evidence type="ECO:0000313" key="10">
    <source>
        <dbReference type="EMBL" id="MBB5686537.1"/>
    </source>
</evidence>
<dbReference type="InterPro" id="IPR007867">
    <property type="entry name" value="GMC_OxRtase_C"/>
</dbReference>
<evidence type="ECO:0000256" key="6">
    <source>
        <dbReference type="ARBA" id="ARBA00023004"/>
    </source>
</evidence>
<dbReference type="InterPro" id="IPR000172">
    <property type="entry name" value="GMC_OxRdtase_N"/>
</dbReference>
<dbReference type="EMBL" id="JACIJC010000004">
    <property type="protein sequence ID" value="MBB5686537.1"/>
    <property type="molecule type" value="Genomic_DNA"/>
</dbReference>
<dbReference type="Proteomes" id="UP000549617">
    <property type="component" value="Unassembled WGS sequence"/>
</dbReference>
<accession>A0A7W9EEU4</accession>
<comment type="caution">
    <text evidence="10">The sequence shown here is derived from an EMBL/GenBank/DDBJ whole genome shotgun (WGS) entry which is preliminary data.</text>
</comment>
<dbReference type="RefSeq" id="WP_246350678.1">
    <property type="nucleotide sequence ID" value="NZ_JACIJC010000004.1"/>
</dbReference>
<evidence type="ECO:0000256" key="4">
    <source>
        <dbReference type="ARBA" id="ARBA00022827"/>
    </source>
</evidence>
<feature type="transmembrane region" description="Helical" evidence="8">
    <location>
        <begin position="52"/>
        <end position="75"/>
    </location>
</feature>
<dbReference type="InterPro" id="IPR036188">
    <property type="entry name" value="FAD/NAD-bd_sf"/>
</dbReference>
<dbReference type="GO" id="GO:0050660">
    <property type="term" value="F:flavin adenine dinucleotide binding"/>
    <property type="evidence" value="ECO:0007669"/>
    <property type="project" value="InterPro"/>
</dbReference>
<dbReference type="Pfam" id="PF13450">
    <property type="entry name" value="NAD_binding_8"/>
    <property type="match status" value="1"/>
</dbReference>
<keyword evidence="4" id="KW-0274">FAD</keyword>
<dbReference type="SUPFAM" id="SSF51905">
    <property type="entry name" value="FAD/NAD(P)-binding domain"/>
    <property type="match status" value="1"/>
</dbReference>
<name>A0A7W9EEU4_9SPHN</name>
<evidence type="ECO:0000256" key="5">
    <source>
        <dbReference type="ARBA" id="ARBA00023002"/>
    </source>
</evidence>
<keyword evidence="3" id="KW-0479">Metal-binding</keyword>
<gene>
    <name evidence="10" type="ORF">FHS49_002561</name>
</gene>
<keyword evidence="6" id="KW-0408">Iron</keyword>
<dbReference type="GO" id="GO:0016614">
    <property type="term" value="F:oxidoreductase activity, acting on CH-OH group of donors"/>
    <property type="evidence" value="ECO:0007669"/>
    <property type="project" value="InterPro"/>
</dbReference>
<evidence type="ECO:0000256" key="7">
    <source>
        <dbReference type="ARBA" id="ARBA00023014"/>
    </source>
</evidence>
<protein>
    <submittedName>
        <fullName evidence="10">Choline dehydrogenase-like flavoprotein</fullName>
    </submittedName>
</protein>
<dbReference type="Pfam" id="PF05199">
    <property type="entry name" value="GMC_oxred_C"/>
    <property type="match status" value="1"/>
</dbReference>
<dbReference type="PANTHER" id="PTHR46056">
    <property type="entry name" value="LONG-CHAIN-ALCOHOL OXIDASE"/>
    <property type="match status" value="1"/>
</dbReference>
<keyword evidence="8" id="KW-1133">Transmembrane helix</keyword>
<sequence>MGRPFNAIHALILRKMTETFFHGRTMAITPHEVIENMQDQFSNIEGDKPQEIGWTILALGLVLGGPLFIWGSPAFRRRRIEKRLQNTKVNVLQDLARLRGIIYAGYYGHWQGNDQDDNIDNPVLNAIGYTLPKHRDRTQTGDLEIKYIPGRDLTHTAFIGHDAVPAETDIIVIGSGAGGGTAAAELARYGHKVLIVEAGPHYPSSRITHEEKRMTARLFVDGAIQSSTDNDLIVFQGRCVGGSTVINNGICLRVKQPGHIHPDAQDVVAKWHQLGAPIDPRALDASYDAVEQAMGIGTIAQRSGRMNGNHLMRGWQAHAALKSDPMDANAPYGWFRKNWGRANSAEECVYCGYCNTGCPYGRKNGMPQSRLRDAVRDGARIMCDAKASEIRWKPRHADGSRTADGVAITLEDGRRRYIRARKGVVVAAGTLASSRLLRDSGVAGAGTGISLNIACPVVALMPENAPQRAWDEDQMTTYVDRGDFLLESHFQPPMSMASLVPGWFEGHFDRMHHYNRLASAGVLFPADRRGQLAGDRLRFKLDREVDLPVLRSALATLCKVHFAAGALEVYPALSRGQTVTRDMDVDAFMDDHINEPDDVTLSSSHPQGGNAIGIDPENSVIGMDFKVHGTRNVMVTDASVMPSCIRVNAQLTTMAMTHYATGRHDPFA</sequence>
<keyword evidence="8" id="KW-0812">Transmembrane</keyword>
<keyword evidence="2" id="KW-0285">Flavoprotein</keyword>
<proteinExistence type="inferred from homology"/>
<dbReference type="PROSITE" id="PS00198">
    <property type="entry name" value="4FE4S_FER_1"/>
    <property type="match status" value="1"/>
</dbReference>
<dbReference type="GO" id="GO:0051536">
    <property type="term" value="F:iron-sulfur cluster binding"/>
    <property type="evidence" value="ECO:0007669"/>
    <property type="project" value="UniProtKB-KW"/>
</dbReference>
<keyword evidence="11" id="KW-1185">Reference proteome</keyword>
<dbReference type="InterPro" id="IPR017900">
    <property type="entry name" value="4Fe4S_Fe_S_CS"/>
</dbReference>
<evidence type="ECO:0000256" key="1">
    <source>
        <dbReference type="ARBA" id="ARBA00010790"/>
    </source>
</evidence>
<keyword evidence="8" id="KW-0472">Membrane</keyword>
<evidence type="ECO:0000259" key="9">
    <source>
        <dbReference type="PROSITE" id="PS51379"/>
    </source>
</evidence>
<keyword evidence="5" id="KW-0560">Oxidoreductase</keyword>
<evidence type="ECO:0000256" key="3">
    <source>
        <dbReference type="ARBA" id="ARBA00022723"/>
    </source>
</evidence>
<comment type="similarity">
    <text evidence="1">Belongs to the GMC oxidoreductase family.</text>
</comment>